<dbReference type="Proteomes" id="UP000828390">
    <property type="component" value="Unassembled WGS sequence"/>
</dbReference>
<proteinExistence type="predicted"/>
<evidence type="ECO:0000313" key="2">
    <source>
        <dbReference type="EMBL" id="KAH3890473.1"/>
    </source>
</evidence>
<evidence type="ECO:0000313" key="3">
    <source>
        <dbReference type="Proteomes" id="UP000828390"/>
    </source>
</evidence>
<dbReference type="AlphaFoldDB" id="A0A9D4S4S6"/>
<accession>A0A9D4S4S6</accession>
<reference evidence="2" key="1">
    <citation type="journal article" date="2019" name="bioRxiv">
        <title>The Genome of the Zebra Mussel, Dreissena polymorpha: A Resource for Invasive Species Research.</title>
        <authorList>
            <person name="McCartney M.A."/>
            <person name="Auch B."/>
            <person name="Kono T."/>
            <person name="Mallez S."/>
            <person name="Zhang Y."/>
            <person name="Obille A."/>
            <person name="Becker A."/>
            <person name="Abrahante J.E."/>
            <person name="Garbe J."/>
            <person name="Badalamenti J.P."/>
            <person name="Herman A."/>
            <person name="Mangelson H."/>
            <person name="Liachko I."/>
            <person name="Sullivan S."/>
            <person name="Sone E.D."/>
            <person name="Koren S."/>
            <person name="Silverstein K.A.T."/>
            <person name="Beckman K.B."/>
            <person name="Gohl D.M."/>
        </authorList>
    </citation>
    <scope>NUCLEOTIDE SEQUENCE</scope>
    <source>
        <strain evidence="2">Duluth1</strain>
        <tissue evidence="2">Whole animal</tissue>
    </source>
</reference>
<dbReference type="EMBL" id="JAIWYP010000001">
    <property type="protein sequence ID" value="KAH3890473.1"/>
    <property type="molecule type" value="Genomic_DNA"/>
</dbReference>
<reference evidence="2" key="2">
    <citation type="submission" date="2020-11" db="EMBL/GenBank/DDBJ databases">
        <authorList>
            <person name="McCartney M.A."/>
            <person name="Auch B."/>
            <person name="Kono T."/>
            <person name="Mallez S."/>
            <person name="Becker A."/>
            <person name="Gohl D.M."/>
            <person name="Silverstein K.A.T."/>
            <person name="Koren S."/>
            <person name="Bechman K.B."/>
            <person name="Herman A."/>
            <person name="Abrahante J.E."/>
            <person name="Garbe J."/>
        </authorList>
    </citation>
    <scope>NUCLEOTIDE SEQUENCE</scope>
    <source>
        <strain evidence="2">Duluth1</strain>
        <tissue evidence="2">Whole animal</tissue>
    </source>
</reference>
<comment type="caution">
    <text evidence="2">The sequence shown here is derived from an EMBL/GenBank/DDBJ whole genome shotgun (WGS) entry which is preliminary data.</text>
</comment>
<evidence type="ECO:0000256" key="1">
    <source>
        <dbReference type="SAM" id="MobiDB-lite"/>
    </source>
</evidence>
<feature type="compositionally biased region" description="Pro residues" evidence="1">
    <location>
        <begin position="27"/>
        <end position="44"/>
    </location>
</feature>
<protein>
    <submittedName>
        <fullName evidence="2">Uncharacterized protein</fullName>
    </submittedName>
</protein>
<organism evidence="2 3">
    <name type="scientific">Dreissena polymorpha</name>
    <name type="common">Zebra mussel</name>
    <name type="synonym">Mytilus polymorpha</name>
    <dbReference type="NCBI Taxonomy" id="45954"/>
    <lineage>
        <taxon>Eukaryota</taxon>
        <taxon>Metazoa</taxon>
        <taxon>Spiralia</taxon>
        <taxon>Lophotrochozoa</taxon>
        <taxon>Mollusca</taxon>
        <taxon>Bivalvia</taxon>
        <taxon>Autobranchia</taxon>
        <taxon>Heteroconchia</taxon>
        <taxon>Euheterodonta</taxon>
        <taxon>Imparidentia</taxon>
        <taxon>Neoheterodontei</taxon>
        <taxon>Myida</taxon>
        <taxon>Dreissenoidea</taxon>
        <taxon>Dreissenidae</taxon>
        <taxon>Dreissena</taxon>
    </lineage>
</organism>
<keyword evidence="3" id="KW-1185">Reference proteome</keyword>
<feature type="region of interest" description="Disordered" evidence="1">
    <location>
        <begin position="10"/>
        <end position="59"/>
    </location>
</feature>
<sequence length="59" mass="6383">MEVIVIPVKSGRFTPVPELPPKNVVPLPDPPKSADPPSKPPSVLAPPTSKEYDNKQIQD</sequence>
<name>A0A9D4S4S6_DREPO</name>
<feature type="compositionally biased region" description="Basic and acidic residues" evidence="1">
    <location>
        <begin position="50"/>
        <end position="59"/>
    </location>
</feature>
<gene>
    <name evidence="2" type="ORF">DPMN_014554</name>
</gene>